<sequence length="120" mass="13674">MPVVAISPDYRGEVRDKVDNYHGNYIIYIGWDQHLMFCAPFAFLLSPQVSFQEVINNVLPTAIQSHPDFSQIQWDKTEWLHDGKPFIPSWNKSLLENGLHHKSSLRLRTPALQGLNGSGS</sequence>
<dbReference type="InterPro" id="IPR043010">
    <property type="entry name" value="Phenol_hydroxylase_sf"/>
</dbReference>
<dbReference type="STRING" id="288004.AL038_01330"/>
<dbReference type="GO" id="GO:0018662">
    <property type="term" value="F:phenol 2-monooxygenase activity"/>
    <property type="evidence" value="ECO:0007669"/>
    <property type="project" value="InterPro"/>
</dbReference>
<dbReference type="EMBL" id="CP018889">
    <property type="protein sequence ID" value="AUI68068.1"/>
    <property type="molecule type" value="Genomic_DNA"/>
</dbReference>
<gene>
    <name evidence="1" type="ORF">BLE401_04695</name>
</gene>
<dbReference type="RefSeq" id="WP_062147886.1">
    <property type="nucleotide sequence ID" value="NZ_CP012373.2"/>
</dbReference>
<proteinExistence type="predicted"/>
<dbReference type="KEGG" id="blep:AL038_01330"/>
<dbReference type="AlphaFoldDB" id="A0A2N9YC75"/>
<evidence type="ECO:0000313" key="1">
    <source>
        <dbReference type="EMBL" id="AUI68068.1"/>
    </source>
</evidence>
<dbReference type="OrthoDB" id="5343663at2"/>
<keyword evidence="2" id="KW-1185">Reference proteome</keyword>
<dbReference type="Gene3D" id="3.10.20.560">
    <property type="entry name" value="Phenol hydroxylase"/>
    <property type="match status" value="1"/>
</dbReference>
<name>A0A2N9YC75_9GAMM</name>
<dbReference type="Pfam" id="PF04663">
    <property type="entry name" value="Phenol_monoox"/>
    <property type="match status" value="1"/>
</dbReference>
<accession>A0A2N9YC75</accession>
<reference evidence="2" key="1">
    <citation type="submission" date="2016-12" db="EMBL/GenBank/DDBJ databases">
        <title>Complete Genome Sequence of Beggiatoa leptomitiformis D-401.</title>
        <authorList>
            <person name="Fomenkov A."/>
            <person name="Vincze T."/>
            <person name="Grabovich M."/>
            <person name="Anton B.P."/>
            <person name="Dubinina G."/>
            <person name="Orlova M."/>
            <person name="Belousova E."/>
            <person name="Roberts R.J."/>
        </authorList>
    </citation>
    <scope>NUCLEOTIDE SEQUENCE [LARGE SCALE GENOMIC DNA]</scope>
    <source>
        <strain evidence="2">D-401</strain>
    </source>
</reference>
<dbReference type="Proteomes" id="UP000234271">
    <property type="component" value="Chromosome"/>
</dbReference>
<organism evidence="1 2">
    <name type="scientific">Beggiatoa leptomitoformis</name>
    <dbReference type="NCBI Taxonomy" id="288004"/>
    <lineage>
        <taxon>Bacteria</taxon>
        <taxon>Pseudomonadati</taxon>
        <taxon>Pseudomonadota</taxon>
        <taxon>Gammaproteobacteria</taxon>
        <taxon>Thiotrichales</taxon>
        <taxon>Thiotrichaceae</taxon>
        <taxon>Beggiatoa</taxon>
    </lineage>
</organism>
<protein>
    <submittedName>
        <fullName evidence="1">Phenol hydroxylase</fullName>
    </submittedName>
</protein>
<evidence type="ECO:0000313" key="2">
    <source>
        <dbReference type="Proteomes" id="UP000234271"/>
    </source>
</evidence>
<dbReference type="InterPro" id="IPR006756">
    <property type="entry name" value="Phenol_hydroxylase"/>
</dbReference>